<comment type="catalytic activity">
    <reaction evidence="1">
        <text>Hydrolysis of terminal, non-reducing beta-D-mannose residues in beta-D-mannosides.</text>
        <dbReference type="EC" id="3.2.1.25"/>
    </reaction>
</comment>
<evidence type="ECO:0000256" key="2">
    <source>
        <dbReference type="ARBA" id="ARBA00012754"/>
    </source>
</evidence>
<dbReference type="EMBL" id="UINC01005960">
    <property type="protein sequence ID" value="SVA24623.1"/>
    <property type="molecule type" value="Genomic_DNA"/>
</dbReference>
<evidence type="ECO:0000256" key="5">
    <source>
        <dbReference type="SAM" id="MobiDB-lite"/>
    </source>
</evidence>
<dbReference type="InterPro" id="IPR013783">
    <property type="entry name" value="Ig-like_fold"/>
</dbReference>
<evidence type="ECO:0000256" key="3">
    <source>
        <dbReference type="ARBA" id="ARBA00022801"/>
    </source>
</evidence>
<dbReference type="GO" id="GO:0006516">
    <property type="term" value="P:glycoprotein catabolic process"/>
    <property type="evidence" value="ECO:0007669"/>
    <property type="project" value="TreeGrafter"/>
</dbReference>
<dbReference type="Gene3D" id="2.60.40.10">
    <property type="entry name" value="Immunoglobulins"/>
    <property type="match status" value="1"/>
</dbReference>
<evidence type="ECO:0000256" key="1">
    <source>
        <dbReference type="ARBA" id="ARBA00000829"/>
    </source>
</evidence>
<dbReference type="InterPro" id="IPR050887">
    <property type="entry name" value="Beta-mannosidase_GH2"/>
</dbReference>
<dbReference type="InterPro" id="IPR017853">
    <property type="entry name" value="GH"/>
</dbReference>
<dbReference type="EC" id="3.2.1.25" evidence="2"/>
<feature type="compositionally biased region" description="Basic and acidic residues" evidence="5">
    <location>
        <begin position="692"/>
        <end position="704"/>
    </location>
</feature>
<dbReference type="Pfam" id="PF22666">
    <property type="entry name" value="Glyco_hydro_2_N2"/>
    <property type="match status" value="1"/>
</dbReference>
<protein>
    <recommendedName>
        <fullName evidence="2">beta-mannosidase</fullName>
        <ecNumber evidence="2">3.2.1.25</ecNumber>
    </recommendedName>
</protein>
<evidence type="ECO:0000313" key="7">
    <source>
        <dbReference type="EMBL" id="SVA24623.1"/>
    </source>
</evidence>
<dbReference type="GO" id="GO:0004567">
    <property type="term" value="F:beta-mannosidase activity"/>
    <property type="evidence" value="ECO:0007669"/>
    <property type="project" value="UniProtKB-EC"/>
</dbReference>
<proteinExistence type="predicted"/>
<dbReference type="SUPFAM" id="SSF49303">
    <property type="entry name" value="beta-Galactosidase/glucuronidase domain"/>
    <property type="match status" value="1"/>
</dbReference>
<dbReference type="SUPFAM" id="SSF51445">
    <property type="entry name" value="(Trans)glycosidases"/>
    <property type="match status" value="1"/>
</dbReference>
<accession>A0A381UDB3</accession>
<dbReference type="Gene3D" id="2.60.120.260">
    <property type="entry name" value="Galactose-binding domain-like"/>
    <property type="match status" value="1"/>
</dbReference>
<name>A0A381UDB3_9ZZZZ</name>
<feature type="domain" description="Beta-mannosidase-like galactose-binding" evidence="6">
    <location>
        <begin position="51"/>
        <end position="122"/>
    </location>
</feature>
<feature type="region of interest" description="Disordered" evidence="5">
    <location>
        <begin position="126"/>
        <end position="149"/>
    </location>
</feature>
<sequence length="715" mass="78434">MELPGPWRAHVADDALRRTFPADDLDDGDWTEVAVPGHWQDEADFSGEEGPLLYRTRFPTVEPATDQRLWLELDGVAYQGDVWLDGSYLGPTEGYFHRHALEVTDAARSRSEHLLAVEVTCPRVGNPDEKRTLTGSTQGGPGDVNPGGIWRPVRLHRTGPIHLRHVRVVCTRATDNVATLALRAVVDADRPRSAVFRTRVLGIDHRHGQPLAGGENRVEWTVRVPRPPLWWPAELGDQPLNDVVLDVATEDGLVSDTAVRTIGFRSVRMRDHIWQVNGERLFLRGAIVPPLDRRLSSVTVESAAADLDRARQAGLNLLRVAGHVSAPALYEAADRSGMLLWQDMPLTGGYHRGVRGQAARQAREMVDLLGHHPSVVVWCGHDSPDPVDRTRAAPRLLEQQRPTWNRTVLDRTVRRALDQADPSRPVISHSGVLPNLPHLDDADSHLWFGWYSGRRGDLDDYLDRLPRVGRFVSAFGSQSVPEGSPALDDGTLDPATWPDVDMLRLAAEYGAEADVLIRRFPPADHSDAGSWAAATRRHQAELLRIQIESLRRRKYLPTGGFALDRLLDGSPAISGSLLDHGRVPKPAFEAVAAACAQTIVVADPPPVSITPRSTMRCRILVVHDGRTPIDHVQVDAVLTVAGRDETWSWGGSIEADSVTLIGTVEHRLGDATGEVVLDLQVTQPGPDGGARSGERSGPDGERTATNHYRGRIGAG</sequence>
<dbReference type="SUPFAM" id="SSF49785">
    <property type="entry name" value="Galactose-binding domain-like"/>
    <property type="match status" value="1"/>
</dbReference>
<evidence type="ECO:0000256" key="4">
    <source>
        <dbReference type="ARBA" id="ARBA00023295"/>
    </source>
</evidence>
<dbReference type="InterPro" id="IPR054593">
    <property type="entry name" value="Beta-mannosidase-like_N2"/>
</dbReference>
<dbReference type="AlphaFoldDB" id="A0A381UDB3"/>
<dbReference type="Gene3D" id="3.20.20.80">
    <property type="entry name" value="Glycosidases"/>
    <property type="match status" value="1"/>
</dbReference>
<keyword evidence="4" id="KW-0326">Glycosidase</keyword>
<organism evidence="7">
    <name type="scientific">marine metagenome</name>
    <dbReference type="NCBI Taxonomy" id="408172"/>
    <lineage>
        <taxon>unclassified sequences</taxon>
        <taxon>metagenomes</taxon>
        <taxon>ecological metagenomes</taxon>
    </lineage>
</organism>
<feature type="region of interest" description="Disordered" evidence="5">
    <location>
        <begin position="681"/>
        <end position="715"/>
    </location>
</feature>
<keyword evidence="3" id="KW-0378">Hydrolase</keyword>
<gene>
    <name evidence="7" type="ORF">METZ01_LOCUS77477</name>
</gene>
<dbReference type="PANTHER" id="PTHR43730">
    <property type="entry name" value="BETA-MANNOSIDASE"/>
    <property type="match status" value="1"/>
</dbReference>
<reference evidence="7" key="1">
    <citation type="submission" date="2018-05" db="EMBL/GenBank/DDBJ databases">
        <authorList>
            <person name="Lanie J.A."/>
            <person name="Ng W.-L."/>
            <person name="Kazmierczak K.M."/>
            <person name="Andrzejewski T.M."/>
            <person name="Davidsen T.M."/>
            <person name="Wayne K.J."/>
            <person name="Tettelin H."/>
            <person name="Glass J.I."/>
            <person name="Rusch D."/>
            <person name="Podicherti R."/>
            <person name="Tsui H.-C.T."/>
            <person name="Winkler M.E."/>
        </authorList>
    </citation>
    <scope>NUCLEOTIDE SEQUENCE</scope>
</reference>
<evidence type="ECO:0000259" key="6">
    <source>
        <dbReference type="Pfam" id="PF22666"/>
    </source>
</evidence>
<dbReference type="InterPro" id="IPR036156">
    <property type="entry name" value="Beta-gal/glucu_dom_sf"/>
</dbReference>
<dbReference type="PANTHER" id="PTHR43730:SF1">
    <property type="entry name" value="BETA-MANNOSIDASE"/>
    <property type="match status" value="1"/>
</dbReference>
<dbReference type="InterPro" id="IPR008979">
    <property type="entry name" value="Galactose-bd-like_sf"/>
</dbReference>